<name>I4D566_DESAJ</name>
<dbReference type="RefSeq" id="WP_014826945.1">
    <property type="nucleotide sequence ID" value="NC_018068.1"/>
</dbReference>
<sequence length="110" mass="13104">MIVRWERDDLTELIKELMPAHLELETLSAKRIYFFPNLENTVGFAEAVISILMTFFLNNSHCSLLIVQADEEYNIDLNIYRFLITREPHNNEIVLSYKVLPENFLPEYFY</sequence>
<reference evidence="1 2" key="1">
    <citation type="journal article" date="2012" name="J. Bacteriol.">
        <title>Complete genome sequences of Desulfosporosinus orientis DSM765T, Desulfosporosinus youngiae DSM17734T, Desulfosporosinus meridiei DSM13257T, and Desulfosporosinus acidiphilus DSM22704T.</title>
        <authorList>
            <person name="Pester M."/>
            <person name="Brambilla E."/>
            <person name="Alazard D."/>
            <person name="Rattei T."/>
            <person name="Weinmaier T."/>
            <person name="Han J."/>
            <person name="Lucas S."/>
            <person name="Lapidus A."/>
            <person name="Cheng J.F."/>
            <person name="Goodwin L."/>
            <person name="Pitluck S."/>
            <person name="Peters L."/>
            <person name="Ovchinnikova G."/>
            <person name="Teshima H."/>
            <person name="Detter J.C."/>
            <person name="Han C.S."/>
            <person name="Tapia R."/>
            <person name="Land M.L."/>
            <person name="Hauser L."/>
            <person name="Kyrpides N.C."/>
            <person name="Ivanova N.N."/>
            <person name="Pagani I."/>
            <person name="Huntmann M."/>
            <person name="Wei C.L."/>
            <person name="Davenport K.W."/>
            <person name="Daligault H."/>
            <person name="Chain P.S."/>
            <person name="Chen A."/>
            <person name="Mavromatis K."/>
            <person name="Markowitz V."/>
            <person name="Szeto E."/>
            <person name="Mikhailova N."/>
            <person name="Pati A."/>
            <person name="Wagner M."/>
            <person name="Woyke T."/>
            <person name="Ollivier B."/>
            <person name="Klenk H.P."/>
            <person name="Spring S."/>
            <person name="Loy A."/>
        </authorList>
    </citation>
    <scope>NUCLEOTIDE SEQUENCE [LARGE SCALE GENOMIC DNA]</scope>
    <source>
        <strain evidence="2">DSM 22704 / JCM 16185 / SJ4</strain>
    </source>
</reference>
<organism evidence="1 2">
    <name type="scientific">Desulfosporosinus acidiphilus (strain DSM 22704 / JCM 16185 / SJ4)</name>
    <dbReference type="NCBI Taxonomy" id="646529"/>
    <lineage>
        <taxon>Bacteria</taxon>
        <taxon>Bacillati</taxon>
        <taxon>Bacillota</taxon>
        <taxon>Clostridia</taxon>
        <taxon>Eubacteriales</taxon>
        <taxon>Desulfitobacteriaceae</taxon>
        <taxon>Desulfosporosinus</taxon>
    </lineage>
</organism>
<evidence type="ECO:0000313" key="1">
    <source>
        <dbReference type="EMBL" id="AFM40940.1"/>
    </source>
</evidence>
<dbReference type="AlphaFoldDB" id="I4D566"/>
<dbReference type="KEGG" id="dai:Desaci_1963"/>
<keyword evidence="2" id="KW-1185">Reference proteome</keyword>
<dbReference type="EMBL" id="CP003639">
    <property type="protein sequence ID" value="AFM40940.1"/>
    <property type="molecule type" value="Genomic_DNA"/>
</dbReference>
<protein>
    <submittedName>
        <fullName evidence="1">Uncharacterized protein</fullName>
    </submittedName>
</protein>
<accession>I4D566</accession>
<dbReference type="HOGENOM" id="CLU_2166855_0_0_9"/>
<dbReference type="OrthoDB" id="1798890at2"/>
<dbReference type="Proteomes" id="UP000002892">
    <property type="component" value="Chromosome"/>
</dbReference>
<evidence type="ECO:0000313" key="2">
    <source>
        <dbReference type="Proteomes" id="UP000002892"/>
    </source>
</evidence>
<proteinExistence type="predicted"/>
<gene>
    <name evidence="1" type="ordered locus">Desaci_1963</name>
</gene>